<dbReference type="Pfam" id="PF01266">
    <property type="entry name" value="DAO"/>
    <property type="match status" value="1"/>
</dbReference>
<evidence type="ECO:0000259" key="2">
    <source>
        <dbReference type="Pfam" id="PF01266"/>
    </source>
</evidence>
<dbReference type="EMBL" id="JBHTJG010000003">
    <property type="protein sequence ID" value="MFD0946371.1"/>
    <property type="molecule type" value="Genomic_DNA"/>
</dbReference>
<gene>
    <name evidence="3" type="ORF">ACFQ1E_08485</name>
</gene>
<dbReference type="PANTHER" id="PTHR13847">
    <property type="entry name" value="SARCOSINE DEHYDROGENASE-RELATED"/>
    <property type="match status" value="1"/>
</dbReference>
<dbReference type="Gene3D" id="3.50.50.60">
    <property type="entry name" value="FAD/NAD(P)-binding domain"/>
    <property type="match status" value="1"/>
</dbReference>
<dbReference type="RefSeq" id="WP_264943739.1">
    <property type="nucleotide sequence ID" value="NZ_JAPDRA010000003.1"/>
</dbReference>
<accession>A0ABW3H9M8</accession>
<protein>
    <submittedName>
        <fullName evidence="3">NAD(P)/FAD-dependent oxidoreductase</fullName>
        <ecNumber evidence="3">1.-.-.-</ecNumber>
    </submittedName>
</protein>
<keyword evidence="1 3" id="KW-0560">Oxidoreductase</keyword>
<name>A0ABW3H9M8_9SPHN</name>
<evidence type="ECO:0000256" key="1">
    <source>
        <dbReference type="ARBA" id="ARBA00023002"/>
    </source>
</evidence>
<dbReference type="PANTHER" id="PTHR13847:SF287">
    <property type="entry name" value="FAD-DEPENDENT OXIDOREDUCTASE DOMAIN-CONTAINING PROTEIN 1"/>
    <property type="match status" value="1"/>
</dbReference>
<reference evidence="4" key="1">
    <citation type="journal article" date="2019" name="Int. J. Syst. Evol. Microbiol.">
        <title>The Global Catalogue of Microorganisms (GCM) 10K type strain sequencing project: providing services to taxonomists for standard genome sequencing and annotation.</title>
        <authorList>
            <consortium name="The Broad Institute Genomics Platform"/>
            <consortium name="The Broad Institute Genome Sequencing Center for Infectious Disease"/>
            <person name="Wu L."/>
            <person name="Ma J."/>
        </authorList>
    </citation>
    <scope>NUCLEOTIDE SEQUENCE [LARGE SCALE GENOMIC DNA]</scope>
    <source>
        <strain evidence="4">CCUG 62982</strain>
    </source>
</reference>
<comment type="caution">
    <text evidence="3">The sequence shown here is derived from an EMBL/GenBank/DDBJ whole genome shotgun (WGS) entry which is preliminary data.</text>
</comment>
<dbReference type="InterPro" id="IPR036188">
    <property type="entry name" value="FAD/NAD-bd_sf"/>
</dbReference>
<organism evidence="3 4">
    <name type="scientific">Sphingomonas canadensis</name>
    <dbReference type="NCBI Taxonomy" id="1219257"/>
    <lineage>
        <taxon>Bacteria</taxon>
        <taxon>Pseudomonadati</taxon>
        <taxon>Pseudomonadota</taxon>
        <taxon>Alphaproteobacteria</taxon>
        <taxon>Sphingomonadales</taxon>
        <taxon>Sphingomonadaceae</taxon>
        <taxon>Sphingomonas</taxon>
    </lineage>
</organism>
<sequence>MSGFDFAIIGAGIAGAGIAAELAPHARVLILEGEDHPGYHTTGRSAAFWSETYGGPLIQPLTTASTEGISPFLEPLGSYHIARFDEQAIVDKYLADFANSGVELIPVDPRPHIPGLREQWSLSVYEPSCAYIDVGGLHGAFLKAARAAGAELRTGARLTGVAREGGRWRLATSAGDFAADVLVDAAGAWADPVAEMAGARPIGIQPYRRTMVQILTDPPPPEKLTHVGHLGGSFYFKPEAGGRLWLSPHDEIPSPPCDAQPEDIDVAIAIDRFEHCVDWRVAKLEHKWAGLRSFAPDRLPVYGFDPDVPGFFWCAGQGGFGIQTAPAASKMAAALALGGALPDSLSGIDPNRYSAARFRASVTPDS</sequence>
<evidence type="ECO:0000313" key="4">
    <source>
        <dbReference type="Proteomes" id="UP001596977"/>
    </source>
</evidence>
<keyword evidence="4" id="KW-1185">Reference proteome</keyword>
<dbReference type="Proteomes" id="UP001596977">
    <property type="component" value="Unassembled WGS sequence"/>
</dbReference>
<evidence type="ECO:0000313" key="3">
    <source>
        <dbReference type="EMBL" id="MFD0946371.1"/>
    </source>
</evidence>
<feature type="domain" description="FAD dependent oxidoreductase" evidence="2">
    <location>
        <begin position="5"/>
        <end position="335"/>
    </location>
</feature>
<proteinExistence type="predicted"/>
<dbReference type="GO" id="GO:0016491">
    <property type="term" value="F:oxidoreductase activity"/>
    <property type="evidence" value="ECO:0007669"/>
    <property type="project" value="UniProtKB-KW"/>
</dbReference>
<dbReference type="EC" id="1.-.-.-" evidence="3"/>
<dbReference type="SUPFAM" id="SSF51905">
    <property type="entry name" value="FAD/NAD(P)-binding domain"/>
    <property type="match status" value="1"/>
</dbReference>
<dbReference type="Gene3D" id="3.30.9.10">
    <property type="entry name" value="D-Amino Acid Oxidase, subunit A, domain 2"/>
    <property type="match status" value="1"/>
</dbReference>
<dbReference type="InterPro" id="IPR006076">
    <property type="entry name" value="FAD-dep_OxRdtase"/>
</dbReference>